<keyword evidence="1" id="KW-1133">Transmembrane helix</keyword>
<dbReference type="KEGG" id="dbc:MFMK1_001650"/>
<feature type="transmembrane region" description="Helical" evidence="1">
    <location>
        <begin position="43"/>
        <end position="63"/>
    </location>
</feature>
<evidence type="ECO:0000256" key="1">
    <source>
        <dbReference type="SAM" id="Phobius"/>
    </source>
</evidence>
<dbReference type="InterPro" id="IPR054615">
    <property type="entry name" value="Symport_access"/>
</dbReference>
<accession>A0AAU0UPQ9</accession>
<dbReference type="Proteomes" id="UP001329915">
    <property type="component" value="Chromosome"/>
</dbReference>
<dbReference type="EMBL" id="CP121694">
    <property type="protein sequence ID" value="WRO21829.1"/>
    <property type="molecule type" value="Genomic_DNA"/>
</dbReference>
<reference evidence="2 3" key="1">
    <citation type="submission" date="2023-04" db="EMBL/GenBank/DDBJ databases">
        <authorList>
            <person name="Hsu D."/>
        </authorList>
    </citation>
    <scope>NUCLEOTIDE SEQUENCE [LARGE SCALE GENOMIC DNA]</scope>
    <source>
        <strain evidence="2 3">MK1</strain>
    </source>
</reference>
<sequence>MSNFSTLSRGAFLYSKKEVIYLAEFNSFIQGGNDMLGFSDVQIISAYVFSVFAVILCVVYGVINWNKDT</sequence>
<gene>
    <name evidence="2" type="ORF">MFMK1_001650</name>
</gene>
<organism evidence="2 3">
    <name type="scientific">Metallumcola ferriviriculae</name>
    <dbReference type="NCBI Taxonomy" id="3039180"/>
    <lineage>
        <taxon>Bacteria</taxon>
        <taxon>Bacillati</taxon>
        <taxon>Bacillota</taxon>
        <taxon>Clostridia</taxon>
        <taxon>Neomoorellales</taxon>
        <taxon>Desulfitibacteraceae</taxon>
        <taxon>Metallumcola</taxon>
    </lineage>
</organism>
<evidence type="ECO:0000313" key="3">
    <source>
        <dbReference type="Proteomes" id="UP001329915"/>
    </source>
</evidence>
<name>A0AAU0UPQ9_9FIRM</name>
<keyword evidence="3" id="KW-1185">Reference proteome</keyword>
<keyword evidence="1" id="KW-0812">Transmembrane</keyword>
<dbReference type="NCBIfam" id="NF045580">
    <property type="entry name" value="symport_access"/>
    <property type="match status" value="1"/>
</dbReference>
<evidence type="ECO:0000313" key="2">
    <source>
        <dbReference type="EMBL" id="WRO21829.1"/>
    </source>
</evidence>
<keyword evidence="1" id="KW-0472">Membrane</keyword>
<dbReference type="AlphaFoldDB" id="A0AAU0UPQ9"/>
<proteinExistence type="predicted"/>
<protein>
    <submittedName>
        <fullName evidence="2">Uncharacterized protein</fullName>
    </submittedName>
</protein>
<dbReference type="RefSeq" id="WP_366924657.1">
    <property type="nucleotide sequence ID" value="NZ_CP121694.1"/>
</dbReference>